<reference evidence="1 2" key="1">
    <citation type="submission" date="2018-07" db="EMBL/GenBank/DDBJ databases">
        <title>Genomic Encyclopedia of Type Strains, Phase III (KMG-III): the genomes of soil and plant-associated and newly described type strains.</title>
        <authorList>
            <person name="Whitman W."/>
        </authorList>
    </citation>
    <scope>NUCLEOTIDE SEQUENCE [LARGE SCALE GENOMIC DNA]</scope>
    <source>
        <strain evidence="1 2">CECT 7031</strain>
    </source>
</reference>
<dbReference type="GeneID" id="94545425"/>
<comment type="caution">
    <text evidence="1">The sequence shown here is derived from an EMBL/GenBank/DDBJ whole genome shotgun (WGS) entry which is preliminary data.</text>
</comment>
<dbReference type="KEGG" id="wso:WSWS_00213"/>
<dbReference type="Proteomes" id="UP000254912">
    <property type="component" value="Unassembled WGS sequence"/>
</dbReference>
<dbReference type="AlphaFoldDB" id="A0A288QL60"/>
<gene>
    <name evidence="1" type="ORF">DFP99_0838</name>
</gene>
<protein>
    <submittedName>
        <fullName evidence="1">Uncharacterized protein</fullName>
    </submittedName>
</protein>
<evidence type="ECO:0000313" key="1">
    <source>
        <dbReference type="EMBL" id="RDL06460.1"/>
    </source>
</evidence>
<name>A0A288QL60_9LACO</name>
<evidence type="ECO:0000313" key="2">
    <source>
        <dbReference type="Proteomes" id="UP000254912"/>
    </source>
</evidence>
<dbReference type="EMBL" id="QRAS01000002">
    <property type="protein sequence ID" value="RDL06460.1"/>
    <property type="molecule type" value="Genomic_DNA"/>
</dbReference>
<organism evidence="1 2">
    <name type="scientific">Weissella soli</name>
    <dbReference type="NCBI Taxonomy" id="155866"/>
    <lineage>
        <taxon>Bacteria</taxon>
        <taxon>Bacillati</taxon>
        <taxon>Bacillota</taxon>
        <taxon>Bacilli</taxon>
        <taxon>Lactobacillales</taxon>
        <taxon>Lactobacillaceae</taxon>
        <taxon>Weissella</taxon>
    </lineage>
</organism>
<keyword evidence="2" id="KW-1185">Reference proteome</keyword>
<dbReference type="RefSeq" id="WP_070229530.1">
    <property type="nucleotide sequence ID" value="NZ_BJYO01000003.1"/>
</dbReference>
<proteinExistence type="predicted"/>
<accession>A0A288QL60</accession>
<sequence>MNENDFFNGQIKSDKGSTTLTENTPVLKPQSYQNDYYLYIRNSEIKKIRERSEAVKNKKGHNWHGILGTLSGAFFGAYAGYAFSIGKLVSDDTIMSQIGTVGMLVGWVATMVGWFFTNNNEIADSKAFAEFVLDTLIEEGQQNELK</sequence>